<dbReference type="GO" id="GO:0009279">
    <property type="term" value="C:cell outer membrane"/>
    <property type="evidence" value="ECO:0007669"/>
    <property type="project" value="UniProtKB-SubCell"/>
</dbReference>
<evidence type="ECO:0000256" key="2">
    <source>
        <dbReference type="ARBA" id="ARBA00009810"/>
    </source>
</evidence>
<dbReference type="GO" id="GO:0015344">
    <property type="term" value="F:siderophore uptake transmembrane transporter activity"/>
    <property type="evidence" value="ECO:0007669"/>
    <property type="project" value="TreeGrafter"/>
</dbReference>
<dbReference type="InterPro" id="IPR000531">
    <property type="entry name" value="Beta-barrel_TonB"/>
</dbReference>
<dbReference type="Gene3D" id="2.40.170.20">
    <property type="entry name" value="TonB-dependent receptor, beta-barrel domain"/>
    <property type="match status" value="1"/>
</dbReference>
<evidence type="ECO:0000259" key="14">
    <source>
        <dbReference type="Pfam" id="PF00593"/>
    </source>
</evidence>
<keyword evidence="9 16" id="KW-0675">Receptor</keyword>
<comment type="subcellular location">
    <subcellularLocation>
        <location evidence="1 11">Cell outer membrane</location>
        <topology evidence="1 11">Multi-pass membrane protein</topology>
    </subcellularLocation>
</comment>
<dbReference type="Gene3D" id="2.170.130.10">
    <property type="entry name" value="TonB-dependent receptor, plug domain"/>
    <property type="match status" value="1"/>
</dbReference>
<gene>
    <name evidence="16" type="ORF">NOF55_05825</name>
</gene>
<proteinExistence type="inferred from homology"/>
<dbReference type="PROSITE" id="PS52016">
    <property type="entry name" value="TONB_DEPENDENT_REC_3"/>
    <property type="match status" value="1"/>
</dbReference>
<feature type="domain" description="TonB-dependent receptor-like beta-barrel" evidence="14">
    <location>
        <begin position="263"/>
        <end position="695"/>
    </location>
</feature>
<dbReference type="SUPFAM" id="SSF56935">
    <property type="entry name" value="Porins"/>
    <property type="match status" value="1"/>
</dbReference>
<dbReference type="NCBIfam" id="TIGR01786">
    <property type="entry name" value="TonB-hemlactrns"/>
    <property type="match status" value="1"/>
</dbReference>
<keyword evidence="7 12" id="KW-0798">TonB box</keyword>
<feature type="signal peptide" evidence="13">
    <location>
        <begin position="1"/>
        <end position="27"/>
    </location>
</feature>
<evidence type="ECO:0000256" key="11">
    <source>
        <dbReference type="PROSITE-ProRule" id="PRU01360"/>
    </source>
</evidence>
<evidence type="ECO:0000259" key="15">
    <source>
        <dbReference type="Pfam" id="PF07715"/>
    </source>
</evidence>
<dbReference type="Pfam" id="PF07715">
    <property type="entry name" value="Plug"/>
    <property type="match status" value="1"/>
</dbReference>
<dbReference type="InterPro" id="IPR010949">
    <property type="entry name" value="TonB_Hb/transfer/lactofer_rcpt"/>
</dbReference>
<comment type="caution">
    <text evidence="16">The sequence shown here is derived from an EMBL/GenBank/DDBJ whole genome shotgun (WGS) entry which is preliminary data.</text>
</comment>
<dbReference type="EMBL" id="JANFPI010000002">
    <property type="protein sequence ID" value="MCX8996619.1"/>
    <property type="molecule type" value="Genomic_DNA"/>
</dbReference>
<dbReference type="InterPro" id="IPR036942">
    <property type="entry name" value="Beta-barrel_TonB_sf"/>
</dbReference>
<evidence type="ECO:0000256" key="13">
    <source>
        <dbReference type="SAM" id="SignalP"/>
    </source>
</evidence>
<keyword evidence="6 13" id="KW-0732">Signal</keyword>
<dbReference type="NCBIfam" id="TIGR01785">
    <property type="entry name" value="TonB-hemin"/>
    <property type="match status" value="1"/>
</dbReference>
<evidence type="ECO:0000256" key="6">
    <source>
        <dbReference type="ARBA" id="ARBA00022729"/>
    </source>
</evidence>
<keyword evidence="5 11" id="KW-0812">Transmembrane</keyword>
<keyword evidence="8 11" id="KW-0472">Membrane</keyword>
<keyword evidence="4 11" id="KW-1134">Transmembrane beta strand</keyword>
<comment type="similarity">
    <text evidence="2 11 12">Belongs to the TonB-dependent receptor family.</text>
</comment>
<evidence type="ECO:0000313" key="16">
    <source>
        <dbReference type="EMBL" id="MCX8996619.1"/>
    </source>
</evidence>
<evidence type="ECO:0000256" key="7">
    <source>
        <dbReference type="ARBA" id="ARBA00023077"/>
    </source>
</evidence>
<dbReference type="GO" id="GO:0044718">
    <property type="term" value="P:siderophore transmembrane transport"/>
    <property type="evidence" value="ECO:0007669"/>
    <property type="project" value="TreeGrafter"/>
</dbReference>
<dbReference type="InterPro" id="IPR012910">
    <property type="entry name" value="Plug_dom"/>
</dbReference>
<evidence type="ECO:0000256" key="1">
    <source>
        <dbReference type="ARBA" id="ARBA00004571"/>
    </source>
</evidence>
<evidence type="ECO:0000256" key="4">
    <source>
        <dbReference type="ARBA" id="ARBA00022452"/>
    </source>
</evidence>
<evidence type="ECO:0000256" key="10">
    <source>
        <dbReference type="ARBA" id="ARBA00023237"/>
    </source>
</evidence>
<dbReference type="GO" id="GO:0015232">
    <property type="term" value="F:heme transmembrane transporter activity"/>
    <property type="evidence" value="ECO:0007669"/>
    <property type="project" value="InterPro"/>
</dbReference>
<protein>
    <submittedName>
        <fullName evidence="16">TonB-dependent hemoglobin/transferrin/lactoferrin family receptor</fullName>
    </submittedName>
</protein>
<keyword evidence="10 11" id="KW-0998">Cell outer membrane</keyword>
<dbReference type="PANTHER" id="PTHR30069">
    <property type="entry name" value="TONB-DEPENDENT OUTER MEMBRANE RECEPTOR"/>
    <property type="match status" value="1"/>
</dbReference>
<evidence type="ECO:0000313" key="17">
    <source>
        <dbReference type="Proteomes" id="UP001208771"/>
    </source>
</evidence>
<evidence type="ECO:0000256" key="12">
    <source>
        <dbReference type="RuleBase" id="RU003357"/>
    </source>
</evidence>
<evidence type="ECO:0000256" key="8">
    <source>
        <dbReference type="ARBA" id="ARBA00023136"/>
    </source>
</evidence>
<dbReference type="AlphaFoldDB" id="A0AAE3MX83"/>
<organism evidence="16 17">
    <name type="scientific">Ectorhizobium quercum</name>
    <dbReference type="NCBI Taxonomy" id="2965071"/>
    <lineage>
        <taxon>Bacteria</taxon>
        <taxon>Pseudomonadati</taxon>
        <taxon>Pseudomonadota</taxon>
        <taxon>Alphaproteobacteria</taxon>
        <taxon>Hyphomicrobiales</taxon>
        <taxon>Rhizobiaceae</taxon>
        <taxon>Ectorhizobium</taxon>
    </lineage>
</organism>
<evidence type="ECO:0000256" key="5">
    <source>
        <dbReference type="ARBA" id="ARBA00022692"/>
    </source>
</evidence>
<evidence type="ECO:0000256" key="3">
    <source>
        <dbReference type="ARBA" id="ARBA00022448"/>
    </source>
</evidence>
<feature type="domain" description="TonB-dependent receptor plug" evidence="15">
    <location>
        <begin position="61"/>
        <end position="174"/>
    </location>
</feature>
<evidence type="ECO:0000256" key="9">
    <source>
        <dbReference type="ARBA" id="ARBA00023170"/>
    </source>
</evidence>
<dbReference type="InterPro" id="IPR039426">
    <property type="entry name" value="TonB-dep_rcpt-like"/>
</dbReference>
<dbReference type="Pfam" id="PF00593">
    <property type="entry name" value="TonB_dep_Rec_b-barrel"/>
    <property type="match status" value="1"/>
</dbReference>
<dbReference type="InterPro" id="IPR011276">
    <property type="entry name" value="TonB_haem/Hb_rcpt"/>
</dbReference>
<name>A0AAE3MX83_9HYPH</name>
<feature type="chain" id="PRO_5042076631" evidence="13">
    <location>
        <begin position="28"/>
        <end position="741"/>
    </location>
</feature>
<sequence length="741" mass="80627">MNYRNFRVALLACTAISGLTASGAAVAQETQAAADSPVLSTIVVKTTGKTARQKLQEGAADTPLASTTTAQTLREKEIGSIKDLGNTTEPGVDFVDTKPGKPGGLYIRGLGQSRVVTLVDGIPIPYFENFARAGTATSSFSDSNSSFDFSSLSTVDVLRGADSSRAGSGALGGALVLRTLEPEDVIGEGRDWGAITKSGFDSRDKSFGGSVAVAKKIQNTSILFQGAYQRGDESRTKGDVNVIGPTRTKANPADYDQNNLLFKLRQDLEGGHRVGVTLERFERDTDTDLLTLHNTYFPYTGWDDTLRERVSLDYGYEAQSADALIDAAQFTAYWQRLSKEAGSEGNVISSGAAYEREDSYRQSAFGLTGGFISSFESGSLDHTVRVGGNFETFDFKEYLYALGGTSSADMPKVEGNRLGLYVEDEVAFAETGFKLTPGLRFDWYDYDPSGSTSTNSGYNTFGLPKGQDGSRFSPKLLASYDVTPELQVFAQWSTAYRAPTVNELYLNFSNISSGYAVLGNSDLKPETSNGFEIGAKYEGDDLTAGLNLFHNRYRNYILNESTTTDLFTSPWTGGQGTLFQYRNVARVEISGVEAKIRKEFANGFFTHASLAYAYGKNKEDGTLLSSVAPFKSIVGIGYEQESWGTELTGIYSSRARDDNKTTTYDAPAYAIANLTGWWEPEQVKGLRVQAGVYNIFDKKYWNAIAARDVNPGSNSVVNANQPVDFYSEAGRTFKISLTKRF</sequence>
<dbReference type="RefSeq" id="WP_306410403.1">
    <property type="nucleotide sequence ID" value="NZ_JANFPI010000002.1"/>
</dbReference>
<accession>A0AAE3MX83</accession>
<reference evidence="16" key="1">
    <citation type="submission" date="2022-07" db="EMBL/GenBank/DDBJ databases">
        <title>Ectorhizobium quercum gen.nov., sp. nov.</title>
        <authorList>
            <person name="Ma T."/>
            <person name="Li Y."/>
        </authorList>
    </citation>
    <scope>NUCLEOTIDE SEQUENCE</scope>
    <source>
        <strain evidence="16">BDR2-2</strain>
    </source>
</reference>
<dbReference type="InterPro" id="IPR037066">
    <property type="entry name" value="Plug_dom_sf"/>
</dbReference>
<dbReference type="PANTHER" id="PTHR30069:SF29">
    <property type="entry name" value="HEMOGLOBIN AND HEMOGLOBIN-HAPTOGLOBIN-BINDING PROTEIN 1-RELATED"/>
    <property type="match status" value="1"/>
</dbReference>
<dbReference type="Proteomes" id="UP001208771">
    <property type="component" value="Unassembled WGS sequence"/>
</dbReference>
<keyword evidence="3 11" id="KW-0813">Transport</keyword>
<keyword evidence="17" id="KW-1185">Reference proteome</keyword>
<dbReference type="CDD" id="cd01347">
    <property type="entry name" value="ligand_gated_channel"/>
    <property type="match status" value="1"/>
</dbReference>